<evidence type="ECO:0000256" key="1">
    <source>
        <dbReference type="ARBA" id="ARBA00023015"/>
    </source>
</evidence>
<evidence type="ECO:0000256" key="3">
    <source>
        <dbReference type="ARBA" id="ARBA00023163"/>
    </source>
</evidence>
<dbReference type="AlphaFoldDB" id="A0A316A2D4"/>
<evidence type="ECO:0000313" key="5">
    <source>
        <dbReference type="EMBL" id="PWJ43857.1"/>
    </source>
</evidence>
<dbReference type="InterPro" id="IPR036390">
    <property type="entry name" value="WH_DNA-bd_sf"/>
</dbReference>
<keyword evidence="6" id="KW-1185">Reference proteome</keyword>
<dbReference type="SUPFAM" id="SSF46785">
    <property type="entry name" value="Winged helix' DNA-binding domain"/>
    <property type="match status" value="1"/>
</dbReference>
<dbReference type="PRINTS" id="PR00598">
    <property type="entry name" value="HTHMARR"/>
</dbReference>
<keyword evidence="1" id="KW-0805">Transcription regulation</keyword>
<name>A0A316A2D4_SEDFL</name>
<evidence type="ECO:0000256" key="2">
    <source>
        <dbReference type="ARBA" id="ARBA00023125"/>
    </source>
</evidence>
<dbReference type="InterPro" id="IPR036388">
    <property type="entry name" value="WH-like_DNA-bd_sf"/>
</dbReference>
<reference evidence="5 6" key="1">
    <citation type="submission" date="2018-03" db="EMBL/GenBank/DDBJ databases">
        <title>Genomic Encyclopedia of Archaeal and Bacterial Type Strains, Phase II (KMG-II): from individual species to whole genera.</title>
        <authorList>
            <person name="Goeker M."/>
        </authorList>
    </citation>
    <scope>NUCLEOTIDE SEQUENCE [LARGE SCALE GENOMIC DNA]</scope>
    <source>
        <strain evidence="5 6">DSM 28229</strain>
    </source>
</reference>
<dbReference type="GO" id="GO:0003677">
    <property type="term" value="F:DNA binding"/>
    <property type="evidence" value="ECO:0007669"/>
    <property type="project" value="UniProtKB-KW"/>
</dbReference>
<keyword evidence="3" id="KW-0804">Transcription</keyword>
<proteinExistence type="predicted"/>
<dbReference type="Gene3D" id="1.10.10.10">
    <property type="entry name" value="Winged helix-like DNA-binding domain superfamily/Winged helix DNA-binding domain"/>
    <property type="match status" value="1"/>
</dbReference>
<dbReference type="SMART" id="SM00347">
    <property type="entry name" value="HTH_MARR"/>
    <property type="match status" value="1"/>
</dbReference>
<dbReference type="InterPro" id="IPR000835">
    <property type="entry name" value="HTH_MarR-typ"/>
</dbReference>
<dbReference type="PROSITE" id="PS50995">
    <property type="entry name" value="HTH_MARR_2"/>
    <property type="match status" value="1"/>
</dbReference>
<comment type="caution">
    <text evidence="5">The sequence shown here is derived from an EMBL/GenBank/DDBJ whole genome shotgun (WGS) entry which is preliminary data.</text>
</comment>
<dbReference type="Proteomes" id="UP000245535">
    <property type="component" value="Unassembled WGS sequence"/>
</dbReference>
<sequence length="176" mass="20746">MSIFDKKKLGNIFHGKYYLYICFQIEIIMGIDEEIKTNFQNDRHRFIANLVFTSNWFQNRFIEFLRPFGISPQQMNILRILKGANDWVSMNQIKSLMIDKAPNATRLSDKMLDKGLVKRKRSEEDRRVVYLAIDKAGEDLLEAIDEADNGEQIEFLNKITEEEARMFSEILDKLRS</sequence>
<accession>A0A316A2D4</accession>
<dbReference type="Pfam" id="PF01047">
    <property type="entry name" value="MarR"/>
    <property type="match status" value="1"/>
</dbReference>
<gene>
    <name evidence="5" type="ORF">BC781_101203</name>
</gene>
<dbReference type="GO" id="GO:0003700">
    <property type="term" value="F:DNA-binding transcription factor activity"/>
    <property type="evidence" value="ECO:0007669"/>
    <property type="project" value="InterPro"/>
</dbReference>
<dbReference type="RefSeq" id="WP_245935558.1">
    <property type="nucleotide sequence ID" value="NZ_QGDO01000001.1"/>
</dbReference>
<organism evidence="5 6">
    <name type="scientific">Sediminitomix flava</name>
    <dbReference type="NCBI Taxonomy" id="379075"/>
    <lineage>
        <taxon>Bacteria</taxon>
        <taxon>Pseudomonadati</taxon>
        <taxon>Bacteroidota</taxon>
        <taxon>Cytophagia</taxon>
        <taxon>Cytophagales</taxon>
        <taxon>Flammeovirgaceae</taxon>
        <taxon>Sediminitomix</taxon>
    </lineage>
</organism>
<dbReference type="PANTHER" id="PTHR42756">
    <property type="entry name" value="TRANSCRIPTIONAL REGULATOR, MARR"/>
    <property type="match status" value="1"/>
</dbReference>
<protein>
    <submittedName>
        <fullName evidence="5">DNA-binding MarR family transcriptional regulator</fullName>
    </submittedName>
</protein>
<feature type="domain" description="HTH marR-type" evidence="4">
    <location>
        <begin position="43"/>
        <end position="176"/>
    </location>
</feature>
<keyword evidence="2 5" id="KW-0238">DNA-binding</keyword>
<evidence type="ECO:0000313" key="6">
    <source>
        <dbReference type="Proteomes" id="UP000245535"/>
    </source>
</evidence>
<evidence type="ECO:0000259" key="4">
    <source>
        <dbReference type="PROSITE" id="PS50995"/>
    </source>
</evidence>
<dbReference type="PANTHER" id="PTHR42756:SF1">
    <property type="entry name" value="TRANSCRIPTIONAL REPRESSOR OF EMRAB OPERON"/>
    <property type="match status" value="1"/>
</dbReference>
<dbReference type="EMBL" id="QGDO01000001">
    <property type="protein sequence ID" value="PWJ43857.1"/>
    <property type="molecule type" value="Genomic_DNA"/>
</dbReference>